<dbReference type="RefSeq" id="WP_190850821.1">
    <property type="nucleotide sequence ID" value="NZ_AP023440.1"/>
</dbReference>
<gene>
    <name evidence="2" type="ORF">GCM10017557_34260</name>
</gene>
<dbReference type="EMBL" id="AP023440">
    <property type="protein sequence ID" value="BCL28567.1"/>
    <property type="molecule type" value="Genomic_DNA"/>
</dbReference>
<dbReference type="AlphaFoldDB" id="A0A7G1P438"/>
<keyword evidence="3" id="KW-1185">Reference proteome</keyword>
<feature type="compositionally biased region" description="Basic and acidic residues" evidence="1">
    <location>
        <begin position="111"/>
        <end position="124"/>
    </location>
</feature>
<proteinExistence type="predicted"/>
<protein>
    <submittedName>
        <fullName evidence="2">Uncharacterized protein</fullName>
    </submittedName>
</protein>
<dbReference type="KEGG" id="sgm:GCM10017557_34260"/>
<evidence type="ECO:0000313" key="2">
    <source>
        <dbReference type="EMBL" id="BCL28567.1"/>
    </source>
</evidence>
<dbReference type="Proteomes" id="UP000516444">
    <property type="component" value="Chromosome"/>
</dbReference>
<name>A0A7G1P438_9ACTN</name>
<organism evidence="2 3">
    <name type="scientific">Streptomyces aurantiacus</name>
    <dbReference type="NCBI Taxonomy" id="47760"/>
    <lineage>
        <taxon>Bacteria</taxon>
        <taxon>Bacillati</taxon>
        <taxon>Actinomycetota</taxon>
        <taxon>Actinomycetes</taxon>
        <taxon>Kitasatosporales</taxon>
        <taxon>Streptomycetaceae</taxon>
        <taxon>Streptomyces</taxon>
        <taxon>Streptomyces aurantiacus group</taxon>
    </lineage>
</organism>
<sequence length="164" mass="17722">MVFQNIFDSASKGARLFSVTTDRDKPQPGADVDFEDADDYTYDDTSTSLFTSAIHGASSRAKIVQEQSPEARVVLGFLGTFIQTSREGADAQAEYARDPSSVSTAAAGMRKSSETVIKDDDLKKPTSLKDMPTKDECMKPKPDPPKAEPPTAPEAKAKKPEQSS</sequence>
<evidence type="ECO:0000256" key="1">
    <source>
        <dbReference type="SAM" id="MobiDB-lite"/>
    </source>
</evidence>
<feature type="compositionally biased region" description="Basic and acidic residues" evidence="1">
    <location>
        <begin position="155"/>
        <end position="164"/>
    </location>
</feature>
<feature type="region of interest" description="Disordered" evidence="1">
    <location>
        <begin position="91"/>
        <end position="164"/>
    </location>
</feature>
<reference evidence="2 3" key="1">
    <citation type="journal article" date="2014" name="Int. J. Syst. Evol. Microbiol.">
        <title>Complete genome sequence of Corynebacterium casei LMG S-19264T (=DSM 44701T), isolated from a smear-ripened cheese.</title>
        <authorList>
            <consortium name="US DOE Joint Genome Institute (JGI-PGF)"/>
            <person name="Walter F."/>
            <person name="Albersmeier A."/>
            <person name="Kalinowski J."/>
            <person name="Ruckert C."/>
        </authorList>
    </citation>
    <scope>NUCLEOTIDE SEQUENCE [LARGE SCALE GENOMIC DNA]</scope>
    <source>
        <strain evidence="2 3">JCM 4677</strain>
    </source>
</reference>
<accession>A0A7G1P438</accession>
<evidence type="ECO:0000313" key="3">
    <source>
        <dbReference type="Proteomes" id="UP000516444"/>
    </source>
</evidence>
<feature type="compositionally biased region" description="Basic and acidic residues" evidence="1">
    <location>
        <begin position="131"/>
        <end position="146"/>
    </location>
</feature>